<gene>
    <name evidence="4" type="ORF">V8G56_03875</name>
</gene>
<dbReference type="Gene3D" id="2.40.160.50">
    <property type="entry name" value="membrane protein fhac: a member of the omp85/tpsb transporter family"/>
    <property type="match status" value="1"/>
</dbReference>
<accession>A0ABW7MMM3</accession>
<evidence type="ECO:0000259" key="3">
    <source>
        <dbReference type="Pfam" id="PF01103"/>
    </source>
</evidence>
<organism evidence="4 5">
    <name type="scientific">Gaetbulibacter aquiaggeris</name>
    <dbReference type="NCBI Taxonomy" id="1735373"/>
    <lineage>
        <taxon>Bacteria</taxon>
        <taxon>Pseudomonadati</taxon>
        <taxon>Bacteroidota</taxon>
        <taxon>Flavobacteriia</taxon>
        <taxon>Flavobacteriales</taxon>
        <taxon>Flavobacteriaceae</taxon>
        <taxon>Gaetbulibacter</taxon>
    </lineage>
</organism>
<reference evidence="4 5" key="1">
    <citation type="submission" date="2024-02" db="EMBL/GenBank/DDBJ databases">
        <title>A Gaetbulibacter species isolated from tidal flats and genomic insights of their niches.</title>
        <authorList>
            <person name="Ye Y."/>
        </authorList>
    </citation>
    <scope>NUCLEOTIDE SEQUENCE [LARGE SCALE GENOMIC DNA]</scope>
    <source>
        <strain evidence="4 5">KEM-8</strain>
    </source>
</reference>
<protein>
    <submittedName>
        <fullName evidence="4">BamA/TamA family outer membrane protein</fullName>
    </submittedName>
</protein>
<feature type="domain" description="Bacterial surface antigen (D15)" evidence="3">
    <location>
        <begin position="51"/>
        <end position="228"/>
    </location>
</feature>
<keyword evidence="2" id="KW-0472">Membrane</keyword>
<name>A0ABW7MMM3_9FLAO</name>
<evidence type="ECO:0000313" key="4">
    <source>
        <dbReference type="EMBL" id="MFH6767865.1"/>
    </source>
</evidence>
<evidence type="ECO:0000256" key="2">
    <source>
        <dbReference type="ARBA" id="ARBA00023136"/>
    </source>
</evidence>
<dbReference type="InterPro" id="IPR000184">
    <property type="entry name" value="Bac_surfAg_D15"/>
</dbReference>
<dbReference type="RefSeq" id="WP_395437145.1">
    <property type="nucleotide sequence ID" value="NZ_JBAWKC010000001.1"/>
</dbReference>
<dbReference type="EMBL" id="JBAWKC010000001">
    <property type="protein sequence ID" value="MFH6767865.1"/>
    <property type="molecule type" value="Genomic_DNA"/>
</dbReference>
<comment type="caution">
    <text evidence="4">The sequence shown here is derived from an EMBL/GenBank/DDBJ whole genome shotgun (WGS) entry which is preliminary data.</text>
</comment>
<keyword evidence="5" id="KW-1185">Reference proteome</keyword>
<dbReference type="Proteomes" id="UP001610104">
    <property type="component" value="Unassembled WGS sequence"/>
</dbReference>
<comment type="subcellular location">
    <subcellularLocation>
        <location evidence="1">Membrane</location>
    </subcellularLocation>
</comment>
<proteinExistence type="predicted"/>
<evidence type="ECO:0000256" key="1">
    <source>
        <dbReference type="ARBA" id="ARBA00004370"/>
    </source>
</evidence>
<sequence>MSFEVALDFYIGACIHLDGYTDIFDKQLDVTNNLLTAHYNNNNNYGFNNYEYYVNGLSLNLVFDSRDNQVNANNGWYGNVNYRVNTDFGRNQASSSVLFTEFKYYIPLSQKNLQHVLAFWTYGQFLTHCRLPYLNLPSIGWDKTNRGGRGYTQGLFSGHDLVYRETEYPFPITCNQLISGTVFANFTTASDKERTVKLFNAMQPAFSVGLRILIDKSTKTNLIVNQAWVKQSKAFYLNAGETF</sequence>
<evidence type="ECO:0000313" key="5">
    <source>
        <dbReference type="Proteomes" id="UP001610104"/>
    </source>
</evidence>
<dbReference type="Pfam" id="PF01103">
    <property type="entry name" value="Omp85"/>
    <property type="match status" value="1"/>
</dbReference>